<protein>
    <submittedName>
        <fullName evidence="4">Acyltransferase family protein</fullName>
    </submittedName>
</protein>
<feature type="transmembrane region" description="Helical" evidence="1">
    <location>
        <begin position="232"/>
        <end position="250"/>
    </location>
</feature>
<keyword evidence="1" id="KW-0472">Membrane</keyword>
<feature type="transmembrane region" description="Helical" evidence="1">
    <location>
        <begin position="77"/>
        <end position="97"/>
    </location>
</feature>
<evidence type="ECO:0000313" key="5">
    <source>
        <dbReference type="Proteomes" id="UP000818323"/>
    </source>
</evidence>
<sequence length="664" mass="72532">MIPTRHHLVPEIQGLRAVAVLAVLFYHLWPAAVPGGYVGVDVFFVISGYLITGSLFKEFEATGRISVTGFYARRIRRLLPAATLVALTVALCLPLFARSQWPNIAGSLVASALYVQNWFLAAQAVDYLADDAKGPMNHFWSLSVEEQYYIVWPLILLPLIALVRRTAVTPRAAFGWMIGLIGAASLAYSITLTPQNPGVAYFATTTRAWELALGGALAVFRARLAPPPFVRAGLGPAGLLAIAAACLAYSDATSFPGYAALLPTLGAAAVILSSGAQSPWSAAPLLNARPFQYIGDISYSLYLWHWPLIVLYGELTGRAIGPRSGAVLLLASLALAHLSKIWVEDPFRRSGFAVGRTMATGVASIAVIVAVGAAYLAREALEPADAVVQGKPRGALAMLDPKYDWKREDPARMVPRLEKVRADVSSAYAAKCHQTVEATEVLTCDYGNPQAGTKIVMIGNSHATHWFPAFEELARTQPIYFRGLAKSACIFSVEPIYDGDLKRPYTECAQWSKNVIDWVARERPDVILISHSPGEGKVTPEALAATWKRLIDLGLDVRHVRSIPRPSFDVGKCIESNKEWIAKCVPRRERALRRNNLYSTAKMLNVEILDFSDYFCDAQHCPAIIGGTMVYRDSHHMTATFARSLSEPLREKLAPFIGIKTADQ</sequence>
<dbReference type="InterPro" id="IPR002656">
    <property type="entry name" value="Acyl_transf_3_dom"/>
</dbReference>
<dbReference type="Pfam" id="PF01757">
    <property type="entry name" value="Acyl_transf_3"/>
    <property type="match status" value="1"/>
</dbReference>
<feature type="transmembrane region" description="Helical" evidence="1">
    <location>
        <begin position="256"/>
        <end position="272"/>
    </location>
</feature>
<dbReference type="Pfam" id="PF19040">
    <property type="entry name" value="SGNH"/>
    <property type="match status" value="1"/>
</dbReference>
<organism evidence="4 5">
    <name type="scientific">Microvirga arsenatis</name>
    <dbReference type="NCBI Taxonomy" id="2692265"/>
    <lineage>
        <taxon>Bacteria</taxon>
        <taxon>Pseudomonadati</taxon>
        <taxon>Pseudomonadota</taxon>
        <taxon>Alphaproteobacteria</taxon>
        <taxon>Hyphomicrobiales</taxon>
        <taxon>Methylobacteriaceae</taxon>
        <taxon>Microvirga</taxon>
    </lineage>
</organism>
<feature type="transmembrane region" description="Helical" evidence="1">
    <location>
        <begin position="174"/>
        <end position="193"/>
    </location>
</feature>
<comment type="caution">
    <text evidence="4">The sequence shown here is derived from an EMBL/GenBank/DDBJ whole genome shotgun (WGS) entry which is preliminary data.</text>
</comment>
<accession>A0ABW9Z7Z1</accession>
<dbReference type="EMBL" id="JAAAXJ010000024">
    <property type="protein sequence ID" value="NBJ27021.1"/>
    <property type="molecule type" value="Genomic_DNA"/>
</dbReference>
<name>A0ABW9Z7Z1_9HYPH</name>
<reference evidence="4 5" key="1">
    <citation type="submission" date="2020-01" db="EMBL/GenBank/DDBJ databases">
        <title>Microvirga sp. nov., an arsenate reduction bacterium isolated from Tibet hotspring sediments.</title>
        <authorList>
            <person name="Yuan C.-G."/>
        </authorList>
    </citation>
    <scope>NUCLEOTIDE SEQUENCE [LARGE SCALE GENOMIC DNA]</scope>
    <source>
        <strain evidence="4 5">SYSU G3D203</strain>
    </source>
</reference>
<feature type="transmembrane region" description="Helical" evidence="1">
    <location>
        <begin position="293"/>
        <end position="313"/>
    </location>
</feature>
<evidence type="ECO:0000259" key="2">
    <source>
        <dbReference type="Pfam" id="PF01757"/>
    </source>
</evidence>
<dbReference type="GO" id="GO:0016746">
    <property type="term" value="F:acyltransferase activity"/>
    <property type="evidence" value="ECO:0007669"/>
    <property type="project" value="UniProtKB-KW"/>
</dbReference>
<feature type="domain" description="SGNH" evidence="3">
    <location>
        <begin position="432"/>
        <end position="648"/>
    </location>
</feature>
<keyword evidence="4" id="KW-0012">Acyltransferase</keyword>
<feature type="domain" description="Acyltransferase 3" evidence="2">
    <location>
        <begin position="11"/>
        <end position="331"/>
    </location>
</feature>
<keyword evidence="1" id="KW-0812">Transmembrane</keyword>
<keyword evidence="4" id="KW-0808">Transferase</keyword>
<dbReference type="InterPro" id="IPR043968">
    <property type="entry name" value="SGNH"/>
</dbReference>
<dbReference type="RefSeq" id="WP_161726226.1">
    <property type="nucleotide sequence ID" value="NZ_JAAAXI010000031.1"/>
</dbReference>
<dbReference type="PANTHER" id="PTHR23028">
    <property type="entry name" value="ACETYLTRANSFERASE"/>
    <property type="match status" value="1"/>
</dbReference>
<feature type="transmembrane region" description="Helical" evidence="1">
    <location>
        <begin position="355"/>
        <end position="377"/>
    </location>
</feature>
<evidence type="ECO:0000313" key="4">
    <source>
        <dbReference type="EMBL" id="NBJ27021.1"/>
    </source>
</evidence>
<dbReference type="Proteomes" id="UP000818323">
    <property type="component" value="Unassembled WGS sequence"/>
</dbReference>
<evidence type="ECO:0000256" key="1">
    <source>
        <dbReference type="SAM" id="Phobius"/>
    </source>
</evidence>
<feature type="transmembrane region" description="Helical" evidence="1">
    <location>
        <begin position="12"/>
        <end position="29"/>
    </location>
</feature>
<proteinExistence type="predicted"/>
<feature type="transmembrane region" description="Helical" evidence="1">
    <location>
        <begin position="35"/>
        <end position="56"/>
    </location>
</feature>
<gene>
    <name evidence="4" type="ORF">GR303_22070</name>
</gene>
<dbReference type="PANTHER" id="PTHR23028:SF53">
    <property type="entry name" value="ACYL_TRANSF_3 DOMAIN-CONTAINING PROTEIN"/>
    <property type="match status" value="1"/>
</dbReference>
<dbReference type="InterPro" id="IPR050879">
    <property type="entry name" value="Acyltransferase_3"/>
</dbReference>
<keyword evidence="5" id="KW-1185">Reference proteome</keyword>
<evidence type="ECO:0000259" key="3">
    <source>
        <dbReference type="Pfam" id="PF19040"/>
    </source>
</evidence>
<keyword evidence="1" id="KW-1133">Transmembrane helix</keyword>
<feature type="transmembrane region" description="Helical" evidence="1">
    <location>
        <begin position="149"/>
        <end position="167"/>
    </location>
</feature>